<proteinExistence type="predicted"/>
<evidence type="ECO:0000313" key="2">
    <source>
        <dbReference type="Proteomes" id="UP000237347"/>
    </source>
</evidence>
<gene>
    <name evidence="1" type="ORF">CFP56_025865</name>
</gene>
<comment type="caution">
    <text evidence="1">The sequence shown here is derived from an EMBL/GenBank/DDBJ whole genome shotgun (WGS) entry which is preliminary data.</text>
</comment>
<evidence type="ECO:0000313" key="1">
    <source>
        <dbReference type="EMBL" id="KAK7833068.1"/>
    </source>
</evidence>
<dbReference type="EMBL" id="PKMF04000413">
    <property type="protein sequence ID" value="KAK7833068.1"/>
    <property type="molecule type" value="Genomic_DNA"/>
</dbReference>
<accession>A0AAW0K2A3</accession>
<dbReference type="AlphaFoldDB" id="A0AAW0K2A3"/>
<protein>
    <submittedName>
        <fullName evidence="1">Uncharacterized protein</fullName>
    </submittedName>
</protein>
<reference evidence="1 2" key="1">
    <citation type="journal article" date="2018" name="Sci. Data">
        <title>The draft genome sequence of cork oak.</title>
        <authorList>
            <person name="Ramos A.M."/>
            <person name="Usie A."/>
            <person name="Barbosa P."/>
            <person name="Barros P.M."/>
            <person name="Capote T."/>
            <person name="Chaves I."/>
            <person name="Simoes F."/>
            <person name="Abreu I."/>
            <person name="Carrasquinho I."/>
            <person name="Faro C."/>
            <person name="Guimaraes J.B."/>
            <person name="Mendonca D."/>
            <person name="Nobrega F."/>
            <person name="Rodrigues L."/>
            <person name="Saibo N.J.M."/>
            <person name="Varela M.C."/>
            <person name="Egas C."/>
            <person name="Matos J."/>
            <person name="Miguel C.M."/>
            <person name="Oliveira M.M."/>
            <person name="Ricardo C.P."/>
            <person name="Goncalves S."/>
        </authorList>
    </citation>
    <scope>NUCLEOTIDE SEQUENCE [LARGE SCALE GENOMIC DNA]</scope>
    <source>
        <strain evidence="2">cv. HL8</strain>
    </source>
</reference>
<sequence length="18" mass="2427">MKYCLKTWFYKFCYGCRW</sequence>
<organism evidence="1 2">
    <name type="scientific">Quercus suber</name>
    <name type="common">Cork oak</name>
    <dbReference type="NCBI Taxonomy" id="58331"/>
    <lineage>
        <taxon>Eukaryota</taxon>
        <taxon>Viridiplantae</taxon>
        <taxon>Streptophyta</taxon>
        <taxon>Embryophyta</taxon>
        <taxon>Tracheophyta</taxon>
        <taxon>Spermatophyta</taxon>
        <taxon>Magnoliopsida</taxon>
        <taxon>eudicotyledons</taxon>
        <taxon>Gunneridae</taxon>
        <taxon>Pentapetalae</taxon>
        <taxon>rosids</taxon>
        <taxon>fabids</taxon>
        <taxon>Fagales</taxon>
        <taxon>Fagaceae</taxon>
        <taxon>Quercus</taxon>
    </lineage>
</organism>
<dbReference type="Proteomes" id="UP000237347">
    <property type="component" value="Unassembled WGS sequence"/>
</dbReference>
<keyword evidence="2" id="KW-1185">Reference proteome</keyword>
<name>A0AAW0K2A3_QUESU</name>